<sequence>MTSTDYSVPREAQRVFEDGILRNPLMKDLIPLELQSLAKYARFEGSSNPSIPVNWRFAESISALKALEATMLNYLITRKYKTEPTDVTINTDHASLFFMSPMVVRIIKDRNPVPIDPSSKEIQAAFPNMDLHRSYVSHHRALATNIYKTKDGRFYHTHGSMNPDPTLTALGLPPDGEESDTYNSVVERIQEKVSQFDSATLDELMNEQYRQAGTIALTSEEYFASEHGQENAQVGLWETSKDPTSTQPPAWWPENESLPSSQKRPLAGLKVIDLCRVIAGPTITRSLAEMGASVMRVTSPNITDISQLHQDLNWGKWNCSLDLKNEEDKENLRNLIREADVIVDGYRPGVMERLGFGRQAIFDLVKDRSYGIIVVRENCYGWHGPWAHRSGWQQISDACCGVSMSYGKAMGNDEPVTPVFPNSDYCTGVCGSVAVLEALVRRAEHGGSYNVDVALNYYSQWLVRSCGTYDDKTWNELWSRHGSPVFRHYHAMQHLLPAVLKLLYQHDEKTLFNPDFFEERKAESLGMTFVQVKPIAGFAKDAVDLGYHVGTRGNGVDAPVWPKDLRVEVVREEN</sequence>
<protein>
    <submittedName>
        <fullName evidence="1">CoA-transferase family III</fullName>
    </submittedName>
</protein>
<name>A0ACC0CRE3_9PEZI</name>
<accession>A0ACC0CRE3</accession>
<evidence type="ECO:0000313" key="2">
    <source>
        <dbReference type="Proteomes" id="UP001497680"/>
    </source>
</evidence>
<dbReference type="Proteomes" id="UP001497680">
    <property type="component" value="Unassembled WGS sequence"/>
</dbReference>
<proteinExistence type="predicted"/>
<keyword evidence="2" id="KW-1185">Reference proteome</keyword>
<evidence type="ECO:0000313" key="1">
    <source>
        <dbReference type="EMBL" id="KAI6082949.1"/>
    </source>
</evidence>
<gene>
    <name evidence="1" type="ORF">F4821DRAFT_203034</name>
</gene>
<reference evidence="1 2" key="1">
    <citation type="journal article" date="2022" name="New Phytol.">
        <title>Ecological generalism drives hyperdiversity of secondary metabolite gene clusters in xylarialean endophytes.</title>
        <authorList>
            <person name="Franco M.E.E."/>
            <person name="Wisecaver J.H."/>
            <person name="Arnold A.E."/>
            <person name="Ju Y.M."/>
            <person name="Slot J.C."/>
            <person name="Ahrendt S."/>
            <person name="Moore L.P."/>
            <person name="Eastman K.E."/>
            <person name="Scott K."/>
            <person name="Konkel Z."/>
            <person name="Mondo S.J."/>
            <person name="Kuo A."/>
            <person name="Hayes R.D."/>
            <person name="Haridas S."/>
            <person name="Andreopoulos B."/>
            <person name="Riley R."/>
            <person name="LaButti K."/>
            <person name="Pangilinan J."/>
            <person name="Lipzen A."/>
            <person name="Amirebrahimi M."/>
            <person name="Yan J."/>
            <person name="Adam C."/>
            <person name="Keymanesh K."/>
            <person name="Ng V."/>
            <person name="Louie K."/>
            <person name="Northen T."/>
            <person name="Drula E."/>
            <person name="Henrissat B."/>
            <person name="Hsieh H.M."/>
            <person name="Youens-Clark K."/>
            <person name="Lutzoni F."/>
            <person name="Miadlikowska J."/>
            <person name="Eastwood D.C."/>
            <person name="Hamelin R.C."/>
            <person name="Grigoriev I.V."/>
            <person name="U'Ren J.M."/>
        </authorList>
    </citation>
    <scope>NUCLEOTIDE SEQUENCE [LARGE SCALE GENOMIC DNA]</scope>
    <source>
        <strain evidence="1 2">ER1909</strain>
    </source>
</reference>
<organism evidence="1 2">
    <name type="scientific">Hypoxylon rubiginosum</name>
    <dbReference type="NCBI Taxonomy" id="110542"/>
    <lineage>
        <taxon>Eukaryota</taxon>
        <taxon>Fungi</taxon>
        <taxon>Dikarya</taxon>
        <taxon>Ascomycota</taxon>
        <taxon>Pezizomycotina</taxon>
        <taxon>Sordariomycetes</taxon>
        <taxon>Xylariomycetidae</taxon>
        <taxon>Xylariales</taxon>
        <taxon>Hypoxylaceae</taxon>
        <taxon>Hypoxylon</taxon>
    </lineage>
</organism>
<dbReference type="EMBL" id="MU394360">
    <property type="protein sequence ID" value="KAI6082949.1"/>
    <property type="molecule type" value="Genomic_DNA"/>
</dbReference>
<comment type="caution">
    <text evidence="1">The sequence shown here is derived from an EMBL/GenBank/DDBJ whole genome shotgun (WGS) entry which is preliminary data.</text>
</comment>